<gene>
    <name evidence="1" type="ORF">H1016_03300</name>
</gene>
<dbReference type="AlphaFoldDB" id="A0A832V5C0"/>
<evidence type="ECO:0000313" key="1">
    <source>
        <dbReference type="EMBL" id="HIK00540.1"/>
    </source>
</evidence>
<sequence length="214" mass="23452">MKISSLISILALLGVLIIAGCISQPKSSGSVAPIINISAEIEKAKTAATTPPTEENASEALKVIRGEDPTTQVSEYLKAHPVAVFPGISNRIIEVELGENRSILRFRTSTPNPRQESIYLLGVQFLVFSDVPIANVTGYNEEGKIIMSPDSRTQEKRSIYWKKYRTQTDWFPNLALQAECKVDIDCNDKSNCTKDLCLPDGFCSNAKIVSTSCP</sequence>
<reference evidence="1 2" key="1">
    <citation type="journal article" name="Nat. Commun.">
        <title>Undinarchaeota illuminate DPANN phylogeny and the impact of gene transfer on archaeal evolution.</title>
        <authorList>
            <person name="Dombrowski N."/>
            <person name="Williams T.A."/>
            <person name="Sun J."/>
            <person name="Woodcroft B.J."/>
            <person name="Lee J.H."/>
            <person name="Minh B.Q."/>
            <person name="Rinke C."/>
            <person name="Spang A."/>
        </authorList>
    </citation>
    <scope>NUCLEOTIDE SEQUENCE [LARGE SCALE GENOMIC DNA]</scope>
    <source>
        <strain evidence="1">MAG_bin1129</strain>
    </source>
</reference>
<evidence type="ECO:0000313" key="2">
    <source>
        <dbReference type="Proteomes" id="UP000646946"/>
    </source>
</evidence>
<protein>
    <recommendedName>
        <fullName evidence="3">Lipoprotein</fullName>
    </recommendedName>
</protein>
<accession>A0A832V5C0</accession>
<dbReference type="Proteomes" id="UP000646946">
    <property type="component" value="Unassembled WGS sequence"/>
</dbReference>
<proteinExistence type="predicted"/>
<keyword evidence="2" id="KW-1185">Reference proteome</keyword>
<dbReference type="EMBL" id="DVAB01000025">
    <property type="protein sequence ID" value="HIK00540.1"/>
    <property type="molecule type" value="Genomic_DNA"/>
</dbReference>
<organism evidence="1 2">
    <name type="scientific">Candidatus Naiadarchaeum limnaeum</name>
    <dbReference type="NCBI Taxonomy" id="2756139"/>
    <lineage>
        <taxon>Archaea</taxon>
        <taxon>Candidatus Undinarchaeota</taxon>
        <taxon>Candidatus Undinarchaeia</taxon>
        <taxon>Candidatus Naiadarchaeales</taxon>
        <taxon>Candidatus Naiadarchaeaceae</taxon>
        <taxon>Candidatus Naiadarchaeum</taxon>
    </lineage>
</organism>
<comment type="caution">
    <text evidence="1">The sequence shown here is derived from an EMBL/GenBank/DDBJ whole genome shotgun (WGS) entry which is preliminary data.</text>
</comment>
<name>A0A832V5C0_9ARCH</name>
<evidence type="ECO:0008006" key="3">
    <source>
        <dbReference type="Google" id="ProtNLM"/>
    </source>
</evidence>
<dbReference type="PROSITE" id="PS51257">
    <property type="entry name" value="PROKAR_LIPOPROTEIN"/>
    <property type="match status" value="1"/>
</dbReference>